<evidence type="ECO:0000259" key="1">
    <source>
        <dbReference type="Pfam" id="PF13302"/>
    </source>
</evidence>
<protein>
    <recommendedName>
        <fullName evidence="1">N-acetyltransferase domain-containing protein</fullName>
    </recommendedName>
</protein>
<dbReference type="InterPro" id="IPR016181">
    <property type="entry name" value="Acyl_CoA_acyltransferase"/>
</dbReference>
<proteinExistence type="predicted"/>
<evidence type="ECO:0000313" key="2">
    <source>
        <dbReference type="EMBL" id="MPL97829.1"/>
    </source>
</evidence>
<dbReference type="EMBL" id="VSSQ01000576">
    <property type="protein sequence ID" value="MPL97829.1"/>
    <property type="molecule type" value="Genomic_DNA"/>
</dbReference>
<dbReference type="Gene3D" id="3.40.630.30">
    <property type="match status" value="1"/>
</dbReference>
<feature type="domain" description="N-acetyltransferase" evidence="1">
    <location>
        <begin position="18"/>
        <end position="133"/>
    </location>
</feature>
<accession>A0A644W278</accession>
<comment type="caution">
    <text evidence="2">The sequence shown here is derived from an EMBL/GenBank/DDBJ whole genome shotgun (WGS) entry which is preliminary data.</text>
</comment>
<gene>
    <name evidence="2" type="ORF">SDC9_44024</name>
</gene>
<dbReference type="Pfam" id="PF13302">
    <property type="entry name" value="Acetyltransf_3"/>
    <property type="match status" value="1"/>
</dbReference>
<name>A0A644W278_9ZZZZ</name>
<sequence length="162" mass="19453">MEIRINDEPYWTTRDIEHSRKYREYYGLKITDMEYEKELQNIQVGKPSLKKSDYVEYFDIYQDDEYIGNIEMTRIEDLGEPFWEIGVAIFDQFSNKNYARKALKQFFDENKWRYKNERIEAIVRVQNPEKERIKAVLVSSGFSRCNDGEGDWCFERGKGGLP</sequence>
<dbReference type="SUPFAM" id="SSF55729">
    <property type="entry name" value="Acyl-CoA N-acyltransferases (Nat)"/>
    <property type="match status" value="1"/>
</dbReference>
<dbReference type="InterPro" id="IPR000182">
    <property type="entry name" value="GNAT_dom"/>
</dbReference>
<dbReference type="GO" id="GO:0016747">
    <property type="term" value="F:acyltransferase activity, transferring groups other than amino-acyl groups"/>
    <property type="evidence" value="ECO:0007669"/>
    <property type="project" value="InterPro"/>
</dbReference>
<reference evidence="2" key="1">
    <citation type="submission" date="2019-08" db="EMBL/GenBank/DDBJ databases">
        <authorList>
            <person name="Kucharzyk K."/>
            <person name="Murdoch R.W."/>
            <person name="Higgins S."/>
            <person name="Loffler F."/>
        </authorList>
    </citation>
    <scope>NUCLEOTIDE SEQUENCE</scope>
</reference>
<organism evidence="2">
    <name type="scientific">bioreactor metagenome</name>
    <dbReference type="NCBI Taxonomy" id="1076179"/>
    <lineage>
        <taxon>unclassified sequences</taxon>
        <taxon>metagenomes</taxon>
        <taxon>ecological metagenomes</taxon>
    </lineage>
</organism>
<dbReference type="AlphaFoldDB" id="A0A644W278"/>